<keyword evidence="3" id="KW-1185">Reference proteome</keyword>
<dbReference type="VEuPathDB" id="FungiDB:AMAG_10540"/>
<dbReference type="EMBL" id="GG745349">
    <property type="protein sequence ID" value="KNE66315.1"/>
    <property type="molecule type" value="Genomic_DNA"/>
</dbReference>
<accession>A0A0L0SV97</accession>
<name>A0A0L0SV97_ALLM3</name>
<sequence>MDDLTAATAGYVPAASTSPLDQQPQPQQQPGDHALVASATGLAFVTRPPSTTSSTASAFSATLAASNPLELLAVTSEHLLSGTVDPSQSWPWPTDSLPVLTTHSSLDLVPTVSTGDGASLGSAGGGARWASRTPSMRPPSFADWAADPAHPVPQAPPNHSGAPPAELLGRRGPTASDSVESVLSHTSAPRVPPLSPDDLLEASADTPDPLFALEGSAPPPMLPPPPAVPVRVTQAYQAARNAAVAVLAGREALSPQEALWGMPPGIDQQQQQVMHTLQMPPPPQGFTYRHPAVSPPPQPPTASYPLSHDPRYAATGDMLGSPPDMSAWATRAYAWPAPNQLAV</sequence>
<proteinExistence type="predicted"/>
<dbReference type="Proteomes" id="UP000054350">
    <property type="component" value="Unassembled WGS sequence"/>
</dbReference>
<organism evidence="2 3">
    <name type="scientific">Allomyces macrogynus (strain ATCC 38327)</name>
    <name type="common">Allomyces javanicus var. macrogynus</name>
    <dbReference type="NCBI Taxonomy" id="578462"/>
    <lineage>
        <taxon>Eukaryota</taxon>
        <taxon>Fungi</taxon>
        <taxon>Fungi incertae sedis</taxon>
        <taxon>Blastocladiomycota</taxon>
        <taxon>Blastocladiomycetes</taxon>
        <taxon>Blastocladiales</taxon>
        <taxon>Blastocladiaceae</taxon>
        <taxon>Allomyces</taxon>
    </lineage>
</organism>
<evidence type="ECO:0000256" key="1">
    <source>
        <dbReference type="SAM" id="MobiDB-lite"/>
    </source>
</evidence>
<feature type="compositionally biased region" description="Polar residues" evidence="1">
    <location>
        <begin position="175"/>
        <end position="187"/>
    </location>
</feature>
<dbReference type="STRING" id="578462.A0A0L0SV97"/>
<feature type="compositionally biased region" description="Pro residues" evidence="1">
    <location>
        <begin position="293"/>
        <end position="302"/>
    </location>
</feature>
<dbReference type="AlphaFoldDB" id="A0A0L0SV97"/>
<evidence type="ECO:0000313" key="3">
    <source>
        <dbReference type="Proteomes" id="UP000054350"/>
    </source>
</evidence>
<protein>
    <submittedName>
        <fullName evidence="2">Uncharacterized protein</fullName>
    </submittedName>
</protein>
<evidence type="ECO:0000313" key="2">
    <source>
        <dbReference type="EMBL" id="KNE66315.1"/>
    </source>
</evidence>
<feature type="region of interest" description="Disordered" evidence="1">
    <location>
        <begin position="286"/>
        <end position="318"/>
    </location>
</feature>
<reference evidence="2 3" key="1">
    <citation type="submission" date="2009-11" db="EMBL/GenBank/DDBJ databases">
        <title>Annotation of Allomyces macrogynus ATCC 38327.</title>
        <authorList>
            <consortium name="The Broad Institute Genome Sequencing Platform"/>
            <person name="Russ C."/>
            <person name="Cuomo C."/>
            <person name="Burger G."/>
            <person name="Gray M.W."/>
            <person name="Holland P.W.H."/>
            <person name="King N."/>
            <person name="Lang F.B.F."/>
            <person name="Roger A.J."/>
            <person name="Ruiz-Trillo I."/>
            <person name="Young S.K."/>
            <person name="Zeng Q."/>
            <person name="Gargeya S."/>
            <person name="Fitzgerald M."/>
            <person name="Haas B."/>
            <person name="Abouelleil A."/>
            <person name="Alvarado L."/>
            <person name="Arachchi H.M."/>
            <person name="Berlin A."/>
            <person name="Chapman S.B."/>
            <person name="Gearin G."/>
            <person name="Goldberg J."/>
            <person name="Griggs A."/>
            <person name="Gujja S."/>
            <person name="Hansen M."/>
            <person name="Heiman D."/>
            <person name="Howarth C."/>
            <person name="Larimer J."/>
            <person name="Lui A."/>
            <person name="MacDonald P.J.P."/>
            <person name="McCowen C."/>
            <person name="Montmayeur A."/>
            <person name="Murphy C."/>
            <person name="Neiman D."/>
            <person name="Pearson M."/>
            <person name="Priest M."/>
            <person name="Roberts A."/>
            <person name="Saif S."/>
            <person name="Shea T."/>
            <person name="Sisk P."/>
            <person name="Stolte C."/>
            <person name="Sykes S."/>
            <person name="Wortman J."/>
            <person name="Nusbaum C."/>
            <person name="Birren B."/>
        </authorList>
    </citation>
    <scope>NUCLEOTIDE SEQUENCE [LARGE SCALE GENOMIC DNA]</scope>
    <source>
        <strain evidence="2 3">ATCC 38327</strain>
    </source>
</reference>
<gene>
    <name evidence="2" type="ORF">AMAG_10540</name>
</gene>
<feature type="region of interest" description="Disordered" evidence="1">
    <location>
        <begin position="113"/>
        <end position="221"/>
    </location>
</feature>
<reference evidence="3" key="2">
    <citation type="submission" date="2009-11" db="EMBL/GenBank/DDBJ databases">
        <title>The Genome Sequence of Allomyces macrogynus strain ATCC 38327.</title>
        <authorList>
            <consortium name="The Broad Institute Genome Sequencing Platform"/>
            <person name="Russ C."/>
            <person name="Cuomo C."/>
            <person name="Shea T."/>
            <person name="Young S.K."/>
            <person name="Zeng Q."/>
            <person name="Koehrsen M."/>
            <person name="Haas B."/>
            <person name="Borodovsky M."/>
            <person name="Guigo R."/>
            <person name="Alvarado L."/>
            <person name="Berlin A."/>
            <person name="Borenstein D."/>
            <person name="Chen Z."/>
            <person name="Engels R."/>
            <person name="Freedman E."/>
            <person name="Gellesch M."/>
            <person name="Goldberg J."/>
            <person name="Griggs A."/>
            <person name="Gujja S."/>
            <person name="Heiman D."/>
            <person name="Hepburn T."/>
            <person name="Howarth C."/>
            <person name="Jen D."/>
            <person name="Larson L."/>
            <person name="Lewis B."/>
            <person name="Mehta T."/>
            <person name="Park D."/>
            <person name="Pearson M."/>
            <person name="Roberts A."/>
            <person name="Saif S."/>
            <person name="Shenoy N."/>
            <person name="Sisk P."/>
            <person name="Stolte C."/>
            <person name="Sykes S."/>
            <person name="Walk T."/>
            <person name="White J."/>
            <person name="Yandava C."/>
            <person name="Burger G."/>
            <person name="Gray M.W."/>
            <person name="Holland P.W.H."/>
            <person name="King N."/>
            <person name="Lang F.B.F."/>
            <person name="Roger A.J."/>
            <person name="Ruiz-Trillo I."/>
            <person name="Lander E."/>
            <person name="Nusbaum C."/>
        </authorList>
    </citation>
    <scope>NUCLEOTIDE SEQUENCE [LARGE SCALE GENOMIC DNA]</scope>
    <source>
        <strain evidence="3">ATCC 38327</strain>
    </source>
</reference>
<feature type="region of interest" description="Disordered" evidence="1">
    <location>
        <begin position="1"/>
        <end position="36"/>
    </location>
</feature>